<dbReference type="AlphaFoldDB" id="A0A8T1TV89"/>
<protein>
    <submittedName>
        <fullName evidence="2">Uncharacterized protein</fullName>
    </submittedName>
</protein>
<proteinExistence type="predicted"/>
<evidence type="ECO:0000313" key="3">
    <source>
        <dbReference type="Proteomes" id="UP000688947"/>
    </source>
</evidence>
<evidence type="ECO:0000256" key="1">
    <source>
        <dbReference type="SAM" id="MobiDB-lite"/>
    </source>
</evidence>
<dbReference type="OrthoDB" id="127030at2759"/>
<name>A0A8T1TV89_9STRA</name>
<feature type="region of interest" description="Disordered" evidence="1">
    <location>
        <begin position="1"/>
        <end position="33"/>
    </location>
</feature>
<dbReference type="EMBL" id="JAENGZ010001470">
    <property type="protein sequence ID" value="KAG6947868.1"/>
    <property type="molecule type" value="Genomic_DNA"/>
</dbReference>
<feature type="non-terminal residue" evidence="2">
    <location>
        <position position="1"/>
    </location>
</feature>
<dbReference type="VEuPathDB" id="FungiDB:PC110_g8299"/>
<feature type="compositionally biased region" description="Basic and acidic residues" evidence="1">
    <location>
        <begin position="14"/>
        <end position="24"/>
    </location>
</feature>
<comment type="caution">
    <text evidence="2">The sequence shown here is derived from an EMBL/GenBank/DDBJ whole genome shotgun (WGS) entry which is preliminary data.</text>
</comment>
<sequence length="194" mass="22231">GSQDSSPAASQRGSEIDSKDEKSSEVASIGSRKRDHAECDKELYYVPSLRKYHNRGKDVDKYLKHYQQGTLTVLVIFETQNMRLRNQKSSKMKMHAGRSPSELPLVPQEMDHYQRVYVCTHGWKERVMSKGHIPRHNLKGAGCPMCFRVQFVQRSDVSGVSKLTKLSTDTIILSLKKCTAYILPSVKFRRIRRS</sequence>
<evidence type="ECO:0000313" key="2">
    <source>
        <dbReference type="EMBL" id="KAG6947868.1"/>
    </source>
</evidence>
<dbReference type="Proteomes" id="UP000688947">
    <property type="component" value="Unassembled WGS sequence"/>
</dbReference>
<accession>A0A8T1TV89</accession>
<organism evidence="2 3">
    <name type="scientific">Phytophthora cactorum</name>
    <dbReference type="NCBI Taxonomy" id="29920"/>
    <lineage>
        <taxon>Eukaryota</taxon>
        <taxon>Sar</taxon>
        <taxon>Stramenopiles</taxon>
        <taxon>Oomycota</taxon>
        <taxon>Peronosporomycetes</taxon>
        <taxon>Peronosporales</taxon>
        <taxon>Peronosporaceae</taxon>
        <taxon>Phytophthora</taxon>
    </lineage>
</organism>
<gene>
    <name evidence="2" type="ORF">JG687_00015830</name>
</gene>
<feature type="compositionally biased region" description="Polar residues" evidence="1">
    <location>
        <begin position="1"/>
        <end position="13"/>
    </location>
</feature>
<reference evidence="2" key="1">
    <citation type="submission" date="2021-01" db="EMBL/GenBank/DDBJ databases">
        <title>Phytophthora aleatoria, a newly-described species from Pinus radiata is distinct from Phytophthora cactorum isolates based on comparative genomics.</title>
        <authorList>
            <person name="Mcdougal R."/>
            <person name="Panda P."/>
            <person name="Williams N."/>
            <person name="Studholme D.J."/>
        </authorList>
    </citation>
    <scope>NUCLEOTIDE SEQUENCE</scope>
    <source>
        <strain evidence="2">NZFS 3830</strain>
    </source>
</reference>